<dbReference type="InterPro" id="IPR006059">
    <property type="entry name" value="SBP"/>
</dbReference>
<dbReference type="PROSITE" id="PS51257">
    <property type="entry name" value="PROKAR_LIPOPROTEIN"/>
    <property type="match status" value="1"/>
</dbReference>
<proteinExistence type="inferred from homology"/>
<dbReference type="EMBL" id="PVXO01000032">
    <property type="protein sequence ID" value="PRR79107.1"/>
    <property type="molecule type" value="Genomic_DNA"/>
</dbReference>
<organism evidence="4 5">
    <name type="scientific">Clostridium liquoris</name>
    <dbReference type="NCBI Taxonomy" id="1289519"/>
    <lineage>
        <taxon>Bacteria</taxon>
        <taxon>Bacillati</taxon>
        <taxon>Bacillota</taxon>
        <taxon>Clostridia</taxon>
        <taxon>Eubacteriales</taxon>
        <taxon>Clostridiaceae</taxon>
        <taxon>Clostridium</taxon>
    </lineage>
</organism>
<keyword evidence="2" id="KW-0813">Transport</keyword>
<comment type="caution">
    <text evidence="4">The sequence shown here is derived from an EMBL/GenBank/DDBJ whole genome shotgun (WGS) entry which is preliminary data.</text>
</comment>
<accession>A0A2T0B5N6</accession>
<dbReference type="PANTHER" id="PTHR30061">
    <property type="entry name" value="MALTOSE-BINDING PERIPLASMIC PROTEIN"/>
    <property type="match status" value="1"/>
</dbReference>
<dbReference type="AlphaFoldDB" id="A0A2T0B5N6"/>
<dbReference type="RefSeq" id="WP_242975538.1">
    <property type="nucleotide sequence ID" value="NZ_PVXO01000032.1"/>
</dbReference>
<dbReference type="GO" id="GO:0055052">
    <property type="term" value="C:ATP-binding cassette (ABC) transporter complex, substrate-binding subunit-containing"/>
    <property type="evidence" value="ECO:0007669"/>
    <property type="project" value="TreeGrafter"/>
</dbReference>
<evidence type="ECO:0000256" key="1">
    <source>
        <dbReference type="ARBA" id="ARBA00008520"/>
    </source>
</evidence>
<dbReference type="Proteomes" id="UP000239706">
    <property type="component" value="Unassembled WGS sequence"/>
</dbReference>
<evidence type="ECO:0000313" key="5">
    <source>
        <dbReference type="Proteomes" id="UP000239706"/>
    </source>
</evidence>
<dbReference type="Gene3D" id="3.40.190.10">
    <property type="entry name" value="Periplasmic binding protein-like II"/>
    <property type="match status" value="1"/>
</dbReference>
<dbReference type="GO" id="GO:0015768">
    <property type="term" value="P:maltose transport"/>
    <property type="evidence" value="ECO:0007669"/>
    <property type="project" value="TreeGrafter"/>
</dbReference>
<dbReference type="PANTHER" id="PTHR30061:SF50">
    <property type="entry name" value="MALTOSE_MALTODEXTRIN-BINDING PERIPLASMIC PROTEIN"/>
    <property type="match status" value="1"/>
</dbReference>
<dbReference type="GO" id="GO:1901982">
    <property type="term" value="F:maltose binding"/>
    <property type="evidence" value="ECO:0007669"/>
    <property type="project" value="TreeGrafter"/>
</dbReference>
<reference evidence="4 5" key="1">
    <citation type="submission" date="2018-03" db="EMBL/GenBank/DDBJ databases">
        <title>Genome sequence of Clostridium liquoris DSM 100320.</title>
        <authorList>
            <person name="Poehlein A."/>
            <person name="Daniel R."/>
        </authorList>
    </citation>
    <scope>NUCLEOTIDE SEQUENCE [LARGE SCALE GENOMIC DNA]</scope>
    <source>
        <strain evidence="4 5">DSM 100320</strain>
    </source>
</reference>
<dbReference type="GO" id="GO:0042956">
    <property type="term" value="P:maltodextrin transmembrane transport"/>
    <property type="evidence" value="ECO:0007669"/>
    <property type="project" value="TreeGrafter"/>
</dbReference>
<dbReference type="SUPFAM" id="SSF53850">
    <property type="entry name" value="Periplasmic binding protein-like II"/>
    <property type="match status" value="1"/>
</dbReference>
<gene>
    <name evidence="4" type="ORF">CLLI_11690</name>
</gene>
<name>A0A2T0B5N6_9CLOT</name>
<keyword evidence="3" id="KW-0732">Signal</keyword>
<sequence>MFKTKSKIYITFILMLSLTFSLIGCGSKTEKSNKEKKLNIYVDIKDKHSLNIIKFITDEYKKENPKATIIVSNAMGTDTLKDISKEKVGDIIFVSRNKMIELQSKGLLADVSAYYEKNKINEKYCNVMNSYGRYSDKYYGIGVIPYTIEVLYNKEALKKLNVKEPINIKEGEDILIKLNKESIKVPVILTDDIDINNALASLMIGNEKNVYNVDNIYNSSKEAYKEKKEFQSMFDSIQTLYKNGVVNKNTFEIGNENAIKKFVNGDIPMIISISYYYKEFNQNNVGLIEDYSSIASFKDNVPVIVNALLCKPINGENEEEANDFIKFAFSDTTQKKLLEKGFITGNSKVNEEAKGMASSIAKHLSNSNENGIIFLYNLPEKFYAGISSRIEKILSGQYKGDEWNTLVDEVFKYE</sequence>
<protein>
    <submittedName>
        <fullName evidence="4">Bacterial extracellular solute-binding protein</fullName>
    </submittedName>
</protein>
<keyword evidence="5" id="KW-1185">Reference proteome</keyword>
<dbReference type="Pfam" id="PF13416">
    <property type="entry name" value="SBP_bac_8"/>
    <property type="match status" value="1"/>
</dbReference>
<evidence type="ECO:0000256" key="3">
    <source>
        <dbReference type="ARBA" id="ARBA00022729"/>
    </source>
</evidence>
<comment type="similarity">
    <text evidence="1">Belongs to the bacterial solute-binding protein 1 family.</text>
</comment>
<evidence type="ECO:0000313" key="4">
    <source>
        <dbReference type="EMBL" id="PRR79107.1"/>
    </source>
</evidence>
<evidence type="ECO:0000256" key="2">
    <source>
        <dbReference type="ARBA" id="ARBA00022448"/>
    </source>
</evidence>